<evidence type="ECO:0000313" key="2">
    <source>
        <dbReference type="Proteomes" id="UP000315295"/>
    </source>
</evidence>
<evidence type="ECO:0000313" key="1">
    <source>
        <dbReference type="EMBL" id="TQD98656.1"/>
    </source>
</evidence>
<protein>
    <submittedName>
        <fullName evidence="1">Uncharacterized protein</fullName>
    </submittedName>
</protein>
<dbReference type="EMBL" id="VIEB01000250">
    <property type="protein sequence ID" value="TQD98656.1"/>
    <property type="molecule type" value="Genomic_DNA"/>
</dbReference>
<dbReference type="AlphaFoldDB" id="A0A540MIN1"/>
<organism evidence="1 2">
    <name type="scientific">Malus baccata</name>
    <name type="common">Siberian crab apple</name>
    <name type="synonym">Pyrus baccata</name>
    <dbReference type="NCBI Taxonomy" id="106549"/>
    <lineage>
        <taxon>Eukaryota</taxon>
        <taxon>Viridiplantae</taxon>
        <taxon>Streptophyta</taxon>
        <taxon>Embryophyta</taxon>
        <taxon>Tracheophyta</taxon>
        <taxon>Spermatophyta</taxon>
        <taxon>Magnoliopsida</taxon>
        <taxon>eudicotyledons</taxon>
        <taxon>Gunneridae</taxon>
        <taxon>Pentapetalae</taxon>
        <taxon>rosids</taxon>
        <taxon>fabids</taxon>
        <taxon>Rosales</taxon>
        <taxon>Rosaceae</taxon>
        <taxon>Amygdaloideae</taxon>
        <taxon>Maleae</taxon>
        <taxon>Malus</taxon>
    </lineage>
</organism>
<comment type="caution">
    <text evidence="1">The sequence shown here is derived from an EMBL/GenBank/DDBJ whole genome shotgun (WGS) entry which is preliminary data.</text>
</comment>
<sequence length="115" mass="13151">MVVRKVGKYEVGRTIGEGTFTKLPVPKPPTKAKTFAKTKGIFPDRWLCEMLRTYKFVSCSKSEGITLEKLMKSGLKSSKSLIHPISPLHNLLDMQKHVEFMRSLYFLASWLLSFI</sequence>
<accession>A0A540MIN1</accession>
<gene>
    <name evidence="1" type="ORF">C1H46_015713</name>
</gene>
<keyword evidence="2" id="KW-1185">Reference proteome</keyword>
<dbReference type="Proteomes" id="UP000315295">
    <property type="component" value="Unassembled WGS sequence"/>
</dbReference>
<proteinExistence type="predicted"/>
<reference evidence="1 2" key="1">
    <citation type="journal article" date="2019" name="G3 (Bethesda)">
        <title>Sequencing of a Wild Apple (Malus baccata) Genome Unravels the Differences Between Cultivated and Wild Apple Species Regarding Disease Resistance and Cold Tolerance.</title>
        <authorList>
            <person name="Chen X."/>
        </authorList>
    </citation>
    <scope>NUCLEOTIDE SEQUENCE [LARGE SCALE GENOMIC DNA]</scope>
    <source>
        <strain evidence="2">cv. Shandingzi</strain>
        <tissue evidence="1">Leaves</tissue>
    </source>
</reference>
<name>A0A540MIN1_MALBA</name>